<feature type="signal peptide" evidence="3">
    <location>
        <begin position="1"/>
        <end position="22"/>
    </location>
</feature>
<keyword evidence="1" id="KW-0677">Repeat</keyword>
<dbReference type="GO" id="GO:0005576">
    <property type="term" value="C:extracellular region"/>
    <property type="evidence" value="ECO:0007669"/>
    <property type="project" value="InterPro"/>
</dbReference>
<dbReference type="InterPro" id="IPR000177">
    <property type="entry name" value="Apple"/>
</dbReference>
<evidence type="ECO:0000313" key="6">
    <source>
        <dbReference type="Proteomes" id="UP000693981"/>
    </source>
</evidence>
<keyword evidence="3" id="KW-0732">Signal</keyword>
<keyword evidence="2" id="KW-1015">Disulfide bond</keyword>
<feature type="domain" description="Apple" evidence="4">
    <location>
        <begin position="268"/>
        <end position="336"/>
    </location>
</feature>
<dbReference type="GO" id="GO:0006508">
    <property type="term" value="P:proteolysis"/>
    <property type="evidence" value="ECO:0007669"/>
    <property type="project" value="InterPro"/>
</dbReference>
<keyword evidence="6" id="KW-1185">Reference proteome</keyword>
<protein>
    <recommendedName>
        <fullName evidence="4">Apple domain-containing protein</fullName>
    </recommendedName>
</protein>
<dbReference type="EMBL" id="JAGDFL010000566">
    <property type="protein sequence ID" value="KAG7385063.1"/>
    <property type="molecule type" value="Genomic_DNA"/>
</dbReference>
<dbReference type="SMART" id="SM00223">
    <property type="entry name" value="APPLE"/>
    <property type="match status" value="4"/>
</dbReference>
<evidence type="ECO:0000259" key="4">
    <source>
        <dbReference type="PROSITE" id="PS50948"/>
    </source>
</evidence>
<dbReference type="OrthoDB" id="568194at2759"/>
<evidence type="ECO:0000256" key="3">
    <source>
        <dbReference type="SAM" id="SignalP"/>
    </source>
</evidence>
<organism evidence="5 6">
    <name type="scientific">Phytophthora boehmeriae</name>
    <dbReference type="NCBI Taxonomy" id="109152"/>
    <lineage>
        <taxon>Eukaryota</taxon>
        <taxon>Sar</taxon>
        <taxon>Stramenopiles</taxon>
        <taxon>Oomycota</taxon>
        <taxon>Peronosporomycetes</taxon>
        <taxon>Peronosporales</taxon>
        <taxon>Peronosporaceae</taxon>
        <taxon>Phytophthora</taxon>
    </lineage>
</organism>
<dbReference type="PANTHER" id="PTHR33946">
    <property type="match status" value="1"/>
</dbReference>
<evidence type="ECO:0000256" key="2">
    <source>
        <dbReference type="ARBA" id="ARBA00023157"/>
    </source>
</evidence>
<accession>A0A8T1VYS3</accession>
<evidence type="ECO:0000313" key="5">
    <source>
        <dbReference type="EMBL" id="KAG7385063.1"/>
    </source>
</evidence>
<evidence type="ECO:0000256" key="1">
    <source>
        <dbReference type="ARBA" id="ARBA00022737"/>
    </source>
</evidence>
<name>A0A8T1VYS3_9STRA</name>
<proteinExistence type="predicted"/>
<dbReference type="CDD" id="cd01100">
    <property type="entry name" value="APPLE_Factor_XI_like"/>
    <property type="match status" value="2"/>
</dbReference>
<dbReference type="Proteomes" id="UP000693981">
    <property type="component" value="Unassembled WGS sequence"/>
</dbReference>
<reference evidence="5" key="1">
    <citation type="submission" date="2021-02" db="EMBL/GenBank/DDBJ databases">
        <authorList>
            <person name="Palmer J.M."/>
        </authorList>
    </citation>
    <scope>NUCLEOTIDE SEQUENCE</scope>
    <source>
        <strain evidence="5">SCRP23</strain>
    </source>
</reference>
<dbReference type="InterPro" id="IPR003609">
    <property type="entry name" value="Pan_app"/>
</dbReference>
<dbReference type="PANTHER" id="PTHR33946:SF4">
    <property type="entry name" value="COAGULATION FACTOR XI"/>
    <property type="match status" value="1"/>
</dbReference>
<feature type="domain" description="Apple" evidence="4">
    <location>
        <begin position="43"/>
        <end position="117"/>
    </location>
</feature>
<gene>
    <name evidence="5" type="ORF">PHYBOEH_009182</name>
</gene>
<feature type="chain" id="PRO_5035842972" description="Apple domain-containing protein" evidence="3">
    <location>
        <begin position="23"/>
        <end position="336"/>
    </location>
</feature>
<sequence length="336" mass="35293">MVRFQLFALIALTALCSYQVDAGRLRSLAQVPFLPAHRRLASCPVTAGVDYLGNDIKHVSGVQATDCCTLCSQTSTCGAFTWTGFQGGTCWLKTAKGNTAPNPTATSAELVADLPSCTLKDNVDYPGNDLANVKSTDAGTCCTICAAWPGCVAFSWSNFNTGTCWLKSNKGAGGVTKMGVISADVVNTIPSQCNLQGNRDFVDNDIANVPGSTADTCCGICHNWSGCRSFSWSNHNGGTCWLKSAKGATVFKAGVVSSQLLDNPPSSCTLETNLDYVNNDIANVLAATPSECCGKCRDHSGCHAFSWSNHNSGTCWLKSSKGSTVNKTGVTSAVVF</sequence>
<comment type="caution">
    <text evidence="5">The sequence shown here is derived from an EMBL/GenBank/DDBJ whole genome shotgun (WGS) entry which is preliminary data.</text>
</comment>
<dbReference type="PROSITE" id="PS50948">
    <property type="entry name" value="PAN"/>
    <property type="match status" value="2"/>
</dbReference>
<dbReference type="AlphaFoldDB" id="A0A8T1VYS3"/>
<dbReference type="Pfam" id="PF14295">
    <property type="entry name" value="PAN_4"/>
    <property type="match status" value="4"/>
</dbReference>